<dbReference type="InParanoid" id="W3X4I6"/>
<dbReference type="AlphaFoldDB" id="W3X4I6"/>
<organism evidence="2 3">
    <name type="scientific">Pestalotiopsis fici (strain W106-1 / CGMCC3.15140)</name>
    <dbReference type="NCBI Taxonomy" id="1229662"/>
    <lineage>
        <taxon>Eukaryota</taxon>
        <taxon>Fungi</taxon>
        <taxon>Dikarya</taxon>
        <taxon>Ascomycota</taxon>
        <taxon>Pezizomycotina</taxon>
        <taxon>Sordariomycetes</taxon>
        <taxon>Xylariomycetidae</taxon>
        <taxon>Amphisphaeriales</taxon>
        <taxon>Sporocadaceae</taxon>
        <taxon>Pestalotiopsis</taxon>
    </lineage>
</organism>
<reference evidence="3" key="1">
    <citation type="journal article" date="2015" name="BMC Genomics">
        <title>Genomic and transcriptomic analysis of the endophytic fungus Pestalotiopsis fici reveals its lifestyle and high potential for synthesis of natural products.</title>
        <authorList>
            <person name="Wang X."/>
            <person name="Zhang X."/>
            <person name="Liu L."/>
            <person name="Xiang M."/>
            <person name="Wang W."/>
            <person name="Sun X."/>
            <person name="Che Y."/>
            <person name="Guo L."/>
            <person name="Liu G."/>
            <person name="Guo L."/>
            <person name="Wang C."/>
            <person name="Yin W.B."/>
            <person name="Stadler M."/>
            <person name="Zhang X."/>
            <person name="Liu X."/>
        </authorList>
    </citation>
    <scope>NUCLEOTIDE SEQUENCE [LARGE SCALE GENOMIC DNA]</scope>
    <source>
        <strain evidence="3">W106-1 / CGMCC3.15140</strain>
    </source>
</reference>
<dbReference type="EMBL" id="KI912113">
    <property type="protein sequence ID" value="ETS80091.1"/>
    <property type="molecule type" value="Genomic_DNA"/>
</dbReference>
<feature type="compositionally biased region" description="Low complexity" evidence="1">
    <location>
        <begin position="21"/>
        <end position="31"/>
    </location>
</feature>
<accession>W3X4I6</accession>
<keyword evidence="3" id="KW-1185">Reference proteome</keyword>
<evidence type="ECO:0000313" key="3">
    <source>
        <dbReference type="Proteomes" id="UP000030651"/>
    </source>
</evidence>
<dbReference type="RefSeq" id="XP_007834392.1">
    <property type="nucleotide sequence ID" value="XM_007836201.1"/>
</dbReference>
<feature type="region of interest" description="Disordered" evidence="1">
    <location>
        <begin position="1"/>
        <end position="35"/>
    </location>
</feature>
<dbReference type="HOGENOM" id="CLU_2574618_0_0_1"/>
<dbReference type="GeneID" id="19272633"/>
<evidence type="ECO:0000313" key="2">
    <source>
        <dbReference type="EMBL" id="ETS80091.1"/>
    </source>
</evidence>
<dbReference type="KEGG" id="pfy:PFICI_07620"/>
<protein>
    <submittedName>
        <fullName evidence="2">Uncharacterized protein</fullName>
    </submittedName>
</protein>
<feature type="region of interest" description="Disordered" evidence="1">
    <location>
        <begin position="49"/>
        <end position="81"/>
    </location>
</feature>
<feature type="compositionally biased region" description="Low complexity" evidence="1">
    <location>
        <begin position="49"/>
        <end position="59"/>
    </location>
</feature>
<dbReference type="Proteomes" id="UP000030651">
    <property type="component" value="Unassembled WGS sequence"/>
</dbReference>
<proteinExistence type="predicted"/>
<sequence length="81" mass="8485">MSSTDSLFSGQCPSKPAHAYSSMSSGSSSDLSSERVNSFYHSSATTGAIVSSGTSSTTSPQQAEQNMTAHLDGIMDRLFKK</sequence>
<feature type="compositionally biased region" description="Polar residues" evidence="1">
    <location>
        <begin position="1"/>
        <end position="12"/>
    </location>
</feature>
<name>W3X4I6_PESFW</name>
<gene>
    <name evidence="2" type="ORF">PFICI_07620</name>
</gene>
<evidence type="ECO:0000256" key="1">
    <source>
        <dbReference type="SAM" id="MobiDB-lite"/>
    </source>
</evidence>